<dbReference type="RefSeq" id="WP_212021473.1">
    <property type="nucleotide sequence ID" value="NZ_JAAFYZ010000336.1"/>
</dbReference>
<evidence type="ECO:0000313" key="1">
    <source>
        <dbReference type="EMBL" id="MBS2554219.1"/>
    </source>
</evidence>
<gene>
    <name evidence="1" type="ORF">KGQ19_45930</name>
</gene>
<dbReference type="EMBL" id="JAAFYZ010000336">
    <property type="protein sequence ID" value="MBS2554219.1"/>
    <property type="molecule type" value="Genomic_DNA"/>
</dbReference>
<keyword evidence="2" id="KW-1185">Reference proteome</keyword>
<name>A0ABS5L7W1_9ACTN</name>
<reference evidence="1 2" key="1">
    <citation type="submission" date="2020-02" db="EMBL/GenBank/DDBJ databases">
        <title>Acidophilic actinobacteria isolated from forest soil.</title>
        <authorList>
            <person name="Golinska P."/>
        </authorList>
    </citation>
    <scope>NUCLEOTIDE SEQUENCE [LARGE SCALE GENOMIC DNA]</scope>
    <source>
        <strain evidence="1 2">NL8</strain>
    </source>
</reference>
<evidence type="ECO:0000313" key="2">
    <source>
        <dbReference type="Proteomes" id="UP000730482"/>
    </source>
</evidence>
<organism evidence="1 2">
    <name type="scientific">Catenulispora pinistramenti</name>
    <dbReference type="NCBI Taxonomy" id="2705254"/>
    <lineage>
        <taxon>Bacteria</taxon>
        <taxon>Bacillati</taxon>
        <taxon>Actinomycetota</taxon>
        <taxon>Actinomycetes</taxon>
        <taxon>Catenulisporales</taxon>
        <taxon>Catenulisporaceae</taxon>
        <taxon>Catenulispora</taxon>
    </lineage>
</organism>
<accession>A0ABS5L7W1</accession>
<feature type="non-terminal residue" evidence="1">
    <location>
        <position position="1"/>
    </location>
</feature>
<evidence type="ECO:0008006" key="3">
    <source>
        <dbReference type="Google" id="ProtNLM"/>
    </source>
</evidence>
<sequence>VVALTAAVAVGLGAGTTDLGSQPGPGGAWGNRPLSDIFKYAMTLGTVDQSGDSYVPEPAAVDLAAVLGQVDPSLTHLVGSHGGEHEPRIVAAGSAHAKQANAIVMSSVWTDDTLRQSGELDFTLSSSSGWAHTMGTMTGFSTDQLAAPCNIAFGEITPAPGATTGSMLPAQWSSCAVTRLSDGSTIGSASAKIGQGTASVAVRQFADGELFSLAAQDFQTPWQGTVPDPATVVQPTPWTAQSLASALADPAIHSGWNPLPPPDPDGKLLLPADLGTGWSFDTGQADQGTSGMLQTVNGCNAPENLPLSKTGSDAHYWGPLPNGVSGTAYEGEYFLSRGTGAQDMTKVRETAQGGCKDGPVDYSKDTVTPLPAGIGDEAFAQAVPDLGIVSVYVRVGDTILRTDLSNSNHVRDQSWTTKTPLDLSSAADQQWLAGIGRSMVARYSGGATHH</sequence>
<proteinExistence type="predicted"/>
<comment type="caution">
    <text evidence="1">The sequence shown here is derived from an EMBL/GenBank/DDBJ whole genome shotgun (WGS) entry which is preliminary data.</text>
</comment>
<dbReference type="Proteomes" id="UP000730482">
    <property type="component" value="Unassembled WGS sequence"/>
</dbReference>
<protein>
    <recommendedName>
        <fullName evidence="3">Serine/threonine protein kinase</fullName>
    </recommendedName>
</protein>